<evidence type="ECO:0000259" key="1">
    <source>
        <dbReference type="SMART" id="SM00960"/>
    </source>
</evidence>
<comment type="caution">
    <text evidence="2">The sequence shown here is derived from an EMBL/GenBank/DDBJ whole genome shotgun (WGS) entry which is preliminary data.</text>
</comment>
<dbReference type="SUPFAM" id="SSF103196">
    <property type="entry name" value="Roadblock/LC7 domain"/>
    <property type="match status" value="1"/>
</dbReference>
<dbReference type="InterPro" id="IPR004942">
    <property type="entry name" value="Roadblock/LAMTOR2_dom"/>
</dbReference>
<dbReference type="SMART" id="SM00960">
    <property type="entry name" value="Robl_LC7"/>
    <property type="match status" value="1"/>
</dbReference>
<dbReference type="GO" id="GO:0032008">
    <property type="term" value="P:positive regulation of TOR signaling"/>
    <property type="evidence" value="ECO:0007669"/>
    <property type="project" value="InterPro"/>
</dbReference>
<reference evidence="2 3" key="1">
    <citation type="journal article" date="2018" name="ISME J.">
        <title>A methanotrophic archaeon couples anaerobic oxidation of methane to Fe(III) reduction.</title>
        <authorList>
            <person name="Cai C."/>
            <person name="Leu A.O."/>
            <person name="Xie G.J."/>
            <person name="Guo J."/>
            <person name="Feng Y."/>
            <person name="Zhao J.X."/>
            <person name="Tyson G.W."/>
            <person name="Yuan Z."/>
            <person name="Hu S."/>
        </authorList>
    </citation>
    <scope>NUCLEOTIDE SEQUENCE [LARGE SCALE GENOMIC DNA]</scope>
    <source>
        <strain evidence="2">FeB_12</strain>
    </source>
</reference>
<dbReference type="Proteomes" id="UP000250918">
    <property type="component" value="Unassembled WGS sequence"/>
</dbReference>
<dbReference type="Gene3D" id="3.30.450.30">
    <property type="entry name" value="Dynein light chain 2a, cytoplasmic"/>
    <property type="match status" value="1"/>
</dbReference>
<name>A0A855X7P4_9BACT</name>
<protein>
    <submittedName>
        <fullName evidence="2">Dynein regulation protein LC7</fullName>
    </submittedName>
</protein>
<dbReference type="GO" id="GO:0060090">
    <property type="term" value="F:molecular adaptor activity"/>
    <property type="evidence" value="ECO:0007669"/>
    <property type="project" value="InterPro"/>
</dbReference>
<accession>A0A855X7P4</accession>
<dbReference type="EMBL" id="PQAP01000069">
    <property type="protein sequence ID" value="PWB72965.1"/>
    <property type="molecule type" value="Genomic_DNA"/>
</dbReference>
<dbReference type="Pfam" id="PF03259">
    <property type="entry name" value="Robl_LC7"/>
    <property type="match status" value="1"/>
</dbReference>
<dbReference type="InterPro" id="IPR037587">
    <property type="entry name" value="LAMTOR2-like"/>
</dbReference>
<dbReference type="PANTHER" id="PTHR13323">
    <property type="entry name" value="LATE ENDOSOMAL/LYSOSOMAL MP1 INTERACTING PROTEIN"/>
    <property type="match status" value="1"/>
</dbReference>
<evidence type="ECO:0000313" key="2">
    <source>
        <dbReference type="EMBL" id="PWB72965.1"/>
    </source>
</evidence>
<evidence type="ECO:0000313" key="3">
    <source>
        <dbReference type="Proteomes" id="UP000250918"/>
    </source>
</evidence>
<organism evidence="2 3">
    <name type="scientific">candidate division GN15 bacterium</name>
    <dbReference type="NCBI Taxonomy" id="2072418"/>
    <lineage>
        <taxon>Bacteria</taxon>
        <taxon>candidate division GN15</taxon>
    </lineage>
</organism>
<sequence length="163" mass="18066">MSDDALIIYEEEITRIDALLTRMLKGAEAKCALLVDKDGHLITRQGFTHSLDTTALAALLAGAFASTKEIARLVGEPEFSVLFHQGKKDHIHMSIVGERSILVVIFDDRTTIGMVRLYAKETSQELTRIFEQILSKPEAQNKAGISGEFAAMANDRLDDIFQD</sequence>
<dbReference type="GO" id="GO:0005085">
    <property type="term" value="F:guanyl-nucleotide exchange factor activity"/>
    <property type="evidence" value="ECO:0007669"/>
    <property type="project" value="InterPro"/>
</dbReference>
<feature type="domain" description="Roadblock/LAMTOR2" evidence="1">
    <location>
        <begin position="16"/>
        <end position="106"/>
    </location>
</feature>
<dbReference type="AlphaFoldDB" id="A0A855X7P4"/>
<proteinExistence type="predicted"/>
<gene>
    <name evidence="2" type="ORF">C3F09_05920</name>
</gene>